<accession>A0ABQ5JFU5</accession>
<evidence type="ECO:0000313" key="2">
    <source>
        <dbReference type="Proteomes" id="UP001151760"/>
    </source>
</evidence>
<keyword evidence="2" id="KW-1185">Reference proteome</keyword>
<gene>
    <name evidence="1" type="ORF">Tco_1132853</name>
</gene>
<dbReference type="EMBL" id="BQNB010021828">
    <property type="protein sequence ID" value="GJU10457.1"/>
    <property type="molecule type" value="Genomic_DNA"/>
</dbReference>
<evidence type="ECO:0000313" key="1">
    <source>
        <dbReference type="EMBL" id="GJU10457.1"/>
    </source>
</evidence>
<sequence>MPSFLNEGFLLVPLIYRSWSLYIPLLEKVPQNCCSTLLLKVFHSAFMGNIWPALSILILSGLCTCNAPWFPAIFFASLPLSILGQEKEIEIRHLIRQDLESDFSLMIEILVQKNLTRKSIIENLKSASIPDDRYAVSNGSGYAKLISLNEYTVLDKKLDTPYPVEVDTPYSAID</sequence>
<reference evidence="1" key="2">
    <citation type="submission" date="2022-01" db="EMBL/GenBank/DDBJ databases">
        <authorList>
            <person name="Yamashiro T."/>
            <person name="Shiraishi A."/>
            <person name="Satake H."/>
            <person name="Nakayama K."/>
        </authorList>
    </citation>
    <scope>NUCLEOTIDE SEQUENCE</scope>
</reference>
<proteinExistence type="predicted"/>
<organism evidence="1 2">
    <name type="scientific">Tanacetum coccineum</name>
    <dbReference type="NCBI Taxonomy" id="301880"/>
    <lineage>
        <taxon>Eukaryota</taxon>
        <taxon>Viridiplantae</taxon>
        <taxon>Streptophyta</taxon>
        <taxon>Embryophyta</taxon>
        <taxon>Tracheophyta</taxon>
        <taxon>Spermatophyta</taxon>
        <taxon>Magnoliopsida</taxon>
        <taxon>eudicotyledons</taxon>
        <taxon>Gunneridae</taxon>
        <taxon>Pentapetalae</taxon>
        <taxon>asterids</taxon>
        <taxon>campanulids</taxon>
        <taxon>Asterales</taxon>
        <taxon>Asteraceae</taxon>
        <taxon>Asteroideae</taxon>
        <taxon>Anthemideae</taxon>
        <taxon>Anthemidinae</taxon>
        <taxon>Tanacetum</taxon>
    </lineage>
</organism>
<name>A0ABQ5JFU5_9ASTR</name>
<reference evidence="1" key="1">
    <citation type="journal article" date="2022" name="Int. J. Mol. Sci.">
        <title>Draft Genome of Tanacetum Coccineum: Genomic Comparison of Closely Related Tanacetum-Family Plants.</title>
        <authorList>
            <person name="Yamashiro T."/>
            <person name="Shiraishi A."/>
            <person name="Nakayama K."/>
            <person name="Satake H."/>
        </authorList>
    </citation>
    <scope>NUCLEOTIDE SEQUENCE</scope>
</reference>
<protein>
    <submittedName>
        <fullName evidence="1">Uncharacterized protein</fullName>
    </submittedName>
</protein>
<comment type="caution">
    <text evidence="1">The sequence shown here is derived from an EMBL/GenBank/DDBJ whole genome shotgun (WGS) entry which is preliminary data.</text>
</comment>
<dbReference type="Proteomes" id="UP001151760">
    <property type="component" value="Unassembled WGS sequence"/>
</dbReference>